<dbReference type="SUPFAM" id="SSF81383">
    <property type="entry name" value="F-box domain"/>
    <property type="match status" value="1"/>
</dbReference>
<dbReference type="CDD" id="cd09917">
    <property type="entry name" value="F-box_SF"/>
    <property type="match status" value="1"/>
</dbReference>
<evidence type="ECO:0000313" key="2">
    <source>
        <dbReference type="EMBL" id="KAK5697170.1"/>
    </source>
</evidence>
<dbReference type="SUPFAM" id="SSF48425">
    <property type="entry name" value="Sec7 domain"/>
    <property type="match status" value="1"/>
</dbReference>
<dbReference type="Gene3D" id="1.20.1280.50">
    <property type="match status" value="1"/>
</dbReference>
<dbReference type="Pfam" id="PF12937">
    <property type="entry name" value="F-box-like"/>
    <property type="match status" value="1"/>
</dbReference>
<dbReference type="InterPro" id="IPR035999">
    <property type="entry name" value="Sec7_dom_sf"/>
</dbReference>
<dbReference type="GO" id="GO:0032012">
    <property type="term" value="P:regulation of ARF protein signal transduction"/>
    <property type="evidence" value="ECO:0007669"/>
    <property type="project" value="InterPro"/>
</dbReference>
<dbReference type="InterPro" id="IPR036047">
    <property type="entry name" value="F-box-like_dom_sf"/>
</dbReference>
<accession>A0AAN7W4R1</accession>
<dbReference type="SMART" id="SM00256">
    <property type="entry name" value="FBOX"/>
    <property type="match status" value="1"/>
</dbReference>
<evidence type="ECO:0000259" key="1">
    <source>
        <dbReference type="PROSITE" id="PS50181"/>
    </source>
</evidence>
<reference evidence="2" key="1">
    <citation type="submission" date="2023-08" db="EMBL/GenBank/DDBJ databases">
        <title>Black Yeasts Isolated from many extreme environments.</title>
        <authorList>
            <person name="Coleine C."/>
            <person name="Stajich J.E."/>
            <person name="Selbmann L."/>
        </authorList>
    </citation>
    <scope>NUCLEOTIDE SEQUENCE</scope>
    <source>
        <strain evidence="2">CCFEE 5810</strain>
    </source>
</reference>
<dbReference type="AlphaFoldDB" id="A0AAN7W4R1"/>
<gene>
    <name evidence="2" type="ORF">LTR97_007305</name>
</gene>
<protein>
    <recommendedName>
        <fullName evidence="1">F-box domain-containing protein</fullName>
    </recommendedName>
</protein>
<evidence type="ECO:0000313" key="3">
    <source>
        <dbReference type="Proteomes" id="UP001310594"/>
    </source>
</evidence>
<feature type="domain" description="F-box" evidence="1">
    <location>
        <begin position="5"/>
        <end position="62"/>
    </location>
</feature>
<dbReference type="EMBL" id="JAVRQU010000011">
    <property type="protein sequence ID" value="KAK5697170.1"/>
    <property type="molecule type" value="Genomic_DNA"/>
</dbReference>
<proteinExistence type="predicted"/>
<dbReference type="GO" id="GO:0005085">
    <property type="term" value="F:guanyl-nucleotide exchange factor activity"/>
    <property type="evidence" value="ECO:0007669"/>
    <property type="project" value="InterPro"/>
</dbReference>
<comment type="caution">
    <text evidence="2">The sequence shown here is derived from an EMBL/GenBank/DDBJ whole genome shotgun (WGS) entry which is preliminary data.</text>
</comment>
<dbReference type="InterPro" id="IPR001810">
    <property type="entry name" value="F-box_dom"/>
</dbReference>
<dbReference type="Proteomes" id="UP001310594">
    <property type="component" value="Unassembled WGS sequence"/>
</dbReference>
<name>A0AAN7W4R1_9PEZI</name>
<dbReference type="PROSITE" id="PS50181">
    <property type="entry name" value="FBOX"/>
    <property type="match status" value="1"/>
</dbReference>
<sequence>MASTTTTLTTMPSELLLHIMRYLPAADDFVQLRCTCKRFSALVDEHVPVLVPPIMNRHHQRLREQIRLVDYTGLDLYTALQRHTAWMLAIHRPLFSEDVTSWFAKRYDRANPDLLYSLEDLVMLAWLIQPSGKAYVEEVFDGFMDLDDLSDTIPSIPEWDALGLFHADTHQPMWPAGMEFMPRDKEYCRWAWELCDYLDRVSVSDAARLGLPELKVGDEMKYRIRELRVHNVVRDIEDSEFEDRGLLFKARVLELVDVEPTL</sequence>
<organism evidence="2 3">
    <name type="scientific">Elasticomyces elasticus</name>
    <dbReference type="NCBI Taxonomy" id="574655"/>
    <lineage>
        <taxon>Eukaryota</taxon>
        <taxon>Fungi</taxon>
        <taxon>Dikarya</taxon>
        <taxon>Ascomycota</taxon>
        <taxon>Pezizomycotina</taxon>
        <taxon>Dothideomycetes</taxon>
        <taxon>Dothideomycetidae</taxon>
        <taxon>Mycosphaerellales</taxon>
        <taxon>Teratosphaeriaceae</taxon>
        <taxon>Elasticomyces</taxon>
    </lineage>
</organism>